<dbReference type="AlphaFoldDB" id="A0A5K7X8P0"/>
<reference evidence="11" key="1">
    <citation type="submission" date="2019-10" db="EMBL/GenBank/DDBJ databases">
        <title>Lacipirellula parvula gen. nov., sp. nov., representing a lineage of planctomycetes widespread in freshwater anoxic habitats, and description of the family Lacipirellulaceae.</title>
        <authorList>
            <person name="Dedysh S.N."/>
            <person name="Kulichevskaya I.S."/>
            <person name="Beletsky A.V."/>
            <person name="Rakitin A.L."/>
            <person name="Mardanov A.V."/>
            <person name="Ivanova A.A."/>
            <person name="Saltykova V.X."/>
            <person name="Rijpstra W.I.C."/>
            <person name="Sinninghe Damste J.S."/>
            <person name="Ravin N.V."/>
        </authorList>
    </citation>
    <scope>NUCLEOTIDE SEQUENCE [LARGE SCALE GENOMIC DNA]</scope>
    <source>
        <strain evidence="11">PX69</strain>
    </source>
</reference>
<dbReference type="SMART" id="SM00729">
    <property type="entry name" value="Elp3"/>
    <property type="match status" value="1"/>
</dbReference>
<dbReference type="GO" id="GO:0046872">
    <property type="term" value="F:metal ion binding"/>
    <property type="evidence" value="ECO:0007669"/>
    <property type="project" value="UniProtKB-KW"/>
</dbReference>
<dbReference type="GO" id="GO:0031419">
    <property type="term" value="F:cobalamin binding"/>
    <property type="evidence" value="ECO:0007669"/>
    <property type="project" value="InterPro"/>
</dbReference>
<feature type="domain" description="B12-binding" evidence="8">
    <location>
        <begin position="1"/>
        <end position="135"/>
    </location>
</feature>
<dbReference type="InterPro" id="IPR058240">
    <property type="entry name" value="rSAM_sf"/>
</dbReference>
<dbReference type="InterPro" id="IPR006638">
    <property type="entry name" value="Elp3/MiaA/NifB-like_rSAM"/>
</dbReference>
<dbReference type="InterPro" id="IPR051198">
    <property type="entry name" value="BchE-like"/>
</dbReference>
<dbReference type="Gene3D" id="3.80.30.20">
    <property type="entry name" value="tm_1862 like domain"/>
    <property type="match status" value="1"/>
</dbReference>
<organism evidence="10 11">
    <name type="scientific">Lacipirellula parvula</name>
    <dbReference type="NCBI Taxonomy" id="2650471"/>
    <lineage>
        <taxon>Bacteria</taxon>
        <taxon>Pseudomonadati</taxon>
        <taxon>Planctomycetota</taxon>
        <taxon>Planctomycetia</taxon>
        <taxon>Pirellulales</taxon>
        <taxon>Lacipirellulaceae</taxon>
        <taxon>Lacipirellula</taxon>
    </lineage>
</organism>
<dbReference type="SFLD" id="SFLDG01123">
    <property type="entry name" value="methyltransferase_(Class_B)"/>
    <property type="match status" value="1"/>
</dbReference>
<evidence type="ECO:0000313" key="10">
    <source>
        <dbReference type="EMBL" id="BBO32242.1"/>
    </source>
</evidence>
<evidence type="ECO:0000256" key="5">
    <source>
        <dbReference type="ARBA" id="ARBA00022723"/>
    </source>
</evidence>
<keyword evidence="4" id="KW-0949">S-adenosyl-L-methionine</keyword>
<feature type="domain" description="Radical SAM core" evidence="9">
    <location>
        <begin position="159"/>
        <end position="380"/>
    </location>
</feature>
<evidence type="ECO:0000259" key="8">
    <source>
        <dbReference type="PROSITE" id="PS51332"/>
    </source>
</evidence>
<dbReference type="SFLD" id="SFLDS00029">
    <property type="entry name" value="Radical_SAM"/>
    <property type="match status" value="1"/>
</dbReference>
<dbReference type="KEGG" id="lpav:PLANPX_1854"/>
<evidence type="ECO:0000256" key="3">
    <source>
        <dbReference type="ARBA" id="ARBA00022679"/>
    </source>
</evidence>
<dbReference type="SUPFAM" id="SSF102114">
    <property type="entry name" value="Radical SAM enzymes"/>
    <property type="match status" value="1"/>
</dbReference>
<keyword evidence="7" id="KW-0411">Iron-sulfur</keyword>
<proteinExistence type="predicted"/>
<dbReference type="PANTHER" id="PTHR43409">
    <property type="entry name" value="ANAEROBIC MAGNESIUM-PROTOPORPHYRIN IX MONOMETHYL ESTER CYCLASE-RELATED"/>
    <property type="match status" value="1"/>
</dbReference>
<evidence type="ECO:0000256" key="1">
    <source>
        <dbReference type="ARBA" id="ARBA00001966"/>
    </source>
</evidence>
<dbReference type="InterPro" id="IPR034466">
    <property type="entry name" value="Methyltransferase_Class_B"/>
</dbReference>
<dbReference type="Gene3D" id="3.40.50.280">
    <property type="entry name" value="Cobalamin-binding domain"/>
    <property type="match status" value="1"/>
</dbReference>
<sequence length="452" mass="50773">MKIQLLSPAGEIHRNSTGIFKRSLRYAPLTLTTLAAMVPEELGAEVTIQDEGVQPLDLNFDADVVGITAITGTAQRAYNIADELRARGHTVVLGGVHPTLMPEEASRHADSLVTGYAEQTWPQLLRDYSAGNLRPHYFAPTGRELRGVPIARRELLRKKGYATVNSIEATRGCPHQCDFCVVPTAWKGVYAHRPVDDVIAELQTFEGRHAIFIDLSPVEDVNYAKALYRAMIPLRIRWLGLATTRLAEDAELLKLAAQSGCKGVLIGFESVSQATLNGARKQFHAASRYAEHVRRLHDHGIGIQGCFVFGFDDEDESVFERTVEFVDKTKIDLPRYAVATPFPGTPLYRRLEAEGRLLHRNWSLYDVEHVVFQPKGMSPERLQEGLKWSWQQSYSWPSFFRRLSGAPWSILPLWLSTNLGYRYFAQHLPSKAQGIFRDLSLTESHQVEPVAV</sequence>
<dbReference type="Pfam" id="PF02310">
    <property type="entry name" value="B12-binding"/>
    <property type="match status" value="1"/>
</dbReference>
<dbReference type="SFLD" id="SFLDG01082">
    <property type="entry name" value="B12-binding_domain_containing"/>
    <property type="match status" value="1"/>
</dbReference>
<protein>
    <submittedName>
        <fullName evidence="10">BchE/P-methylase family protein</fullName>
    </submittedName>
</protein>
<dbReference type="EMBL" id="AP021861">
    <property type="protein sequence ID" value="BBO32242.1"/>
    <property type="molecule type" value="Genomic_DNA"/>
</dbReference>
<dbReference type="CDD" id="cd02068">
    <property type="entry name" value="radical_SAM_B12_BD"/>
    <property type="match status" value="1"/>
</dbReference>
<gene>
    <name evidence="10" type="ORF">PLANPX_1854</name>
</gene>
<dbReference type="GO" id="GO:0032259">
    <property type="term" value="P:methylation"/>
    <property type="evidence" value="ECO:0007669"/>
    <property type="project" value="UniProtKB-KW"/>
</dbReference>
<dbReference type="Pfam" id="PF13282">
    <property type="entry name" value="DUF4070"/>
    <property type="match status" value="1"/>
</dbReference>
<keyword evidence="2 10" id="KW-0489">Methyltransferase</keyword>
<dbReference type="GO" id="GO:0051539">
    <property type="term" value="F:4 iron, 4 sulfur cluster binding"/>
    <property type="evidence" value="ECO:0007669"/>
    <property type="project" value="UniProtKB-KW"/>
</dbReference>
<accession>A0A5K7X8P0</accession>
<evidence type="ECO:0000256" key="7">
    <source>
        <dbReference type="ARBA" id="ARBA00023014"/>
    </source>
</evidence>
<comment type="cofactor">
    <cofactor evidence="1">
        <name>[4Fe-4S] cluster</name>
        <dbReference type="ChEBI" id="CHEBI:49883"/>
    </cofactor>
</comment>
<evidence type="ECO:0000256" key="6">
    <source>
        <dbReference type="ARBA" id="ARBA00023004"/>
    </source>
</evidence>
<dbReference type="Pfam" id="PF04055">
    <property type="entry name" value="Radical_SAM"/>
    <property type="match status" value="1"/>
</dbReference>
<evidence type="ECO:0000256" key="2">
    <source>
        <dbReference type="ARBA" id="ARBA00022603"/>
    </source>
</evidence>
<dbReference type="RefSeq" id="WP_152098240.1">
    <property type="nucleotide sequence ID" value="NZ_AP021861.1"/>
</dbReference>
<dbReference type="InterPro" id="IPR025274">
    <property type="entry name" value="DUF4070"/>
</dbReference>
<dbReference type="InterPro" id="IPR023404">
    <property type="entry name" value="rSAM_horseshoe"/>
</dbReference>
<keyword evidence="3" id="KW-0808">Transferase</keyword>
<dbReference type="GO" id="GO:0005829">
    <property type="term" value="C:cytosol"/>
    <property type="evidence" value="ECO:0007669"/>
    <property type="project" value="TreeGrafter"/>
</dbReference>
<keyword evidence="5" id="KW-0479">Metal-binding</keyword>
<dbReference type="Proteomes" id="UP000326837">
    <property type="component" value="Chromosome"/>
</dbReference>
<dbReference type="GO" id="GO:0008168">
    <property type="term" value="F:methyltransferase activity"/>
    <property type="evidence" value="ECO:0007669"/>
    <property type="project" value="UniProtKB-KW"/>
</dbReference>
<keyword evidence="11" id="KW-1185">Reference proteome</keyword>
<name>A0A5K7X8P0_9BACT</name>
<dbReference type="CDD" id="cd01335">
    <property type="entry name" value="Radical_SAM"/>
    <property type="match status" value="1"/>
</dbReference>
<dbReference type="PANTHER" id="PTHR43409:SF7">
    <property type="entry name" value="BLL1977 PROTEIN"/>
    <property type="match status" value="1"/>
</dbReference>
<evidence type="ECO:0000256" key="4">
    <source>
        <dbReference type="ARBA" id="ARBA00022691"/>
    </source>
</evidence>
<evidence type="ECO:0000313" key="11">
    <source>
        <dbReference type="Proteomes" id="UP000326837"/>
    </source>
</evidence>
<keyword evidence="6" id="KW-0408">Iron</keyword>
<dbReference type="InterPro" id="IPR007197">
    <property type="entry name" value="rSAM"/>
</dbReference>
<dbReference type="InterPro" id="IPR006158">
    <property type="entry name" value="Cobalamin-bd"/>
</dbReference>
<dbReference type="PROSITE" id="PS51332">
    <property type="entry name" value="B12_BINDING"/>
    <property type="match status" value="1"/>
</dbReference>
<evidence type="ECO:0000259" key="9">
    <source>
        <dbReference type="PROSITE" id="PS51918"/>
    </source>
</evidence>
<dbReference type="PROSITE" id="PS51918">
    <property type="entry name" value="RADICAL_SAM"/>
    <property type="match status" value="1"/>
</dbReference>